<evidence type="ECO:0000259" key="10">
    <source>
        <dbReference type="Pfam" id="PF02463"/>
    </source>
</evidence>
<dbReference type="GO" id="GO:0006281">
    <property type="term" value="P:DNA repair"/>
    <property type="evidence" value="ECO:0007669"/>
    <property type="project" value="UniProtKB-KW"/>
</dbReference>
<dbReference type="CDD" id="cd03241">
    <property type="entry name" value="ABC_RecN"/>
    <property type="match status" value="2"/>
</dbReference>
<dbReference type="GO" id="GO:0005524">
    <property type="term" value="F:ATP binding"/>
    <property type="evidence" value="ECO:0007669"/>
    <property type="project" value="UniProtKB-KW"/>
</dbReference>
<keyword evidence="4" id="KW-0547">Nucleotide-binding</keyword>
<accession>A0A2W5EZ33</accession>
<evidence type="ECO:0000256" key="9">
    <source>
        <dbReference type="PIRNR" id="PIRNR003128"/>
    </source>
</evidence>
<evidence type="ECO:0000256" key="1">
    <source>
        <dbReference type="ARBA" id="ARBA00003618"/>
    </source>
</evidence>
<dbReference type="PIRSF" id="PIRSF003128">
    <property type="entry name" value="RecN"/>
    <property type="match status" value="1"/>
</dbReference>
<keyword evidence="7 9" id="KW-0234">DNA repair</keyword>
<evidence type="ECO:0000256" key="5">
    <source>
        <dbReference type="ARBA" id="ARBA00022763"/>
    </source>
</evidence>
<comment type="caution">
    <text evidence="11">The sequence shown here is derived from an EMBL/GenBank/DDBJ whole genome shotgun (WGS) entry which is preliminary data.</text>
</comment>
<keyword evidence="5 9" id="KW-0227">DNA damage</keyword>
<name>A0A2W5EZ33_9SPHI</name>
<evidence type="ECO:0000256" key="3">
    <source>
        <dbReference type="ARBA" id="ARBA00021315"/>
    </source>
</evidence>
<feature type="domain" description="RecF/RecN/SMC N-terminal" evidence="10">
    <location>
        <begin position="1"/>
        <end position="509"/>
    </location>
</feature>
<protein>
    <recommendedName>
        <fullName evidence="3 9">DNA repair protein RecN</fullName>
    </recommendedName>
    <alternativeName>
        <fullName evidence="8 9">Recombination protein N</fullName>
    </alternativeName>
</protein>
<dbReference type="GO" id="GO:0009432">
    <property type="term" value="P:SOS response"/>
    <property type="evidence" value="ECO:0007669"/>
    <property type="project" value="TreeGrafter"/>
</dbReference>
<dbReference type="InterPro" id="IPR003395">
    <property type="entry name" value="RecF/RecN/SMC_N"/>
</dbReference>
<proteinExistence type="inferred from homology"/>
<dbReference type="NCBIfam" id="TIGR00634">
    <property type="entry name" value="recN"/>
    <property type="match status" value="1"/>
</dbReference>
<sequence length="552" mass="61585">MINRLFIQNYAIIDEVAIDFSKGLNIITGETGAGKSILIGALSLLLGARAETAALKQKDKKCIVEGVFSVENNQLVKAFLQENELDIEPELVLRREITSAGKSRGFVNDTPVSMQQLRSLASCIVDLHQQFDTLEIGDADFQRVVVDTVANNESLLQQYQTQFYSWQKAKKNYTDLLLRKANMSKELDYLQFQYDELTEVDFKEQELENLEAELKTLTHSEEIKNVLKEVSNFIVDGEQPVVSEIKSLTNRLGKFSDVQADIAILADRLRSVQIELDDIGNEAASLSDNTNLDVNRIDFVNERLSIGYKLLKKHGANTTDELLSIQHNLAKRLGDFQNIQEDESSLLKMMELASKEALELAEKLTQQRKKVTASIEKEIDSLLKQMGMPNAHIKIELHSIKEINAFGQEEVAFLFDANNSGRFEPVQKVASGGELSRLMLSVKSLVARSVQLPTLIFDEIDTGISGEAAKQVGVLMKLLASNIQVISITHQPQIAGMADAHYFVYKQNQKDGMVKTGVRLLDKEERINAIAQMIGGEKPSEAALANAKELVQ</sequence>
<dbReference type="GO" id="GO:0006310">
    <property type="term" value="P:DNA recombination"/>
    <property type="evidence" value="ECO:0007669"/>
    <property type="project" value="InterPro"/>
</dbReference>
<dbReference type="Gene3D" id="3.40.50.300">
    <property type="entry name" value="P-loop containing nucleotide triphosphate hydrolases"/>
    <property type="match status" value="2"/>
</dbReference>
<dbReference type="PANTHER" id="PTHR11059">
    <property type="entry name" value="DNA REPAIR PROTEIN RECN"/>
    <property type="match status" value="1"/>
</dbReference>
<evidence type="ECO:0000256" key="4">
    <source>
        <dbReference type="ARBA" id="ARBA00022741"/>
    </source>
</evidence>
<keyword evidence="6" id="KW-0067">ATP-binding</keyword>
<dbReference type="AlphaFoldDB" id="A0A2W5EZ33"/>
<organism evidence="11 12">
    <name type="scientific">Pseudopedobacter saltans</name>
    <dbReference type="NCBI Taxonomy" id="151895"/>
    <lineage>
        <taxon>Bacteria</taxon>
        <taxon>Pseudomonadati</taxon>
        <taxon>Bacteroidota</taxon>
        <taxon>Sphingobacteriia</taxon>
        <taxon>Sphingobacteriales</taxon>
        <taxon>Sphingobacteriaceae</taxon>
        <taxon>Pseudopedobacter</taxon>
    </lineage>
</organism>
<gene>
    <name evidence="11" type="primary">recN</name>
    <name evidence="11" type="ORF">DI598_08295</name>
</gene>
<evidence type="ECO:0000313" key="12">
    <source>
        <dbReference type="Proteomes" id="UP000249645"/>
    </source>
</evidence>
<dbReference type="Proteomes" id="UP000249645">
    <property type="component" value="Unassembled WGS sequence"/>
</dbReference>
<dbReference type="PANTHER" id="PTHR11059:SF0">
    <property type="entry name" value="DNA REPAIR PROTEIN RECN"/>
    <property type="match status" value="1"/>
</dbReference>
<dbReference type="InterPro" id="IPR004604">
    <property type="entry name" value="DNA_recomb/repair_RecN"/>
</dbReference>
<dbReference type="GO" id="GO:0043590">
    <property type="term" value="C:bacterial nucleoid"/>
    <property type="evidence" value="ECO:0007669"/>
    <property type="project" value="TreeGrafter"/>
</dbReference>
<comment type="similarity">
    <text evidence="2 9">Belongs to the RecN family.</text>
</comment>
<evidence type="ECO:0000256" key="2">
    <source>
        <dbReference type="ARBA" id="ARBA00009441"/>
    </source>
</evidence>
<dbReference type="SUPFAM" id="SSF52540">
    <property type="entry name" value="P-loop containing nucleoside triphosphate hydrolases"/>
    <property type="match status" value="2"/>
</dbReference>
<reference evidence="11 12" key="1">
    <citation type="submission" date="2017-11" db="EMBL/GenBank/DDBJ databases">
        <title>Infants hospitalized years apart are colonized by the same room-sourced microbial strains.</title>
        <authorList>
            <person name="Brooks B."/>
            <person name="Olm M.R."/>
            <person name="Firek B.A."/>
            <person name="Baker R."/>
            <person name="Thomas B.C."/>
            <person name="Morowitz M.J."/>
            <person name="Banfield J.F."/>
        </authorList>
    </citation>
    <scope>NUCLEOTIDE SEQUENCE [LARGE SCALE GENOMIC DNA]</scope>
    <source>
        <strain evidence="11">S2_009_000_R2_76</strain>
    </source>
</reference>
<dbReference type="EMBL" id="QFOI01000120">
    <property type="protein sequence ID" value="PZP49251.1"/>
    <property type="molecule type" value="Genomic_DNA"/>
</dbReference>
<evidence type="ECO:0000256" key="7">
    <source>
        <dbReference type="ARBA" id="ARBA00023204"/>
    </source>
</evidence>
<evidence type="ECO:0000256" key="8">
    <source>
        <dbReference type="ARBA" id="ARBA00033408"/>
    </source>
</evidence>
<evidence type="ECO:0000256" key="6">
    <source>
        <dbReference type="ARBA" id="ARBA00022840"/>
    </source>
</evidence>
<evidence type="ECO:0000313" key="11">
    <source>
        <dbReference type="EMBL" id="PZP49251.1"/>
    </source>
</evidence>
<dbReference type="Pfam" id="PF02463">
    <property type="entry name" value="SMC_N"/>
    <property type="match status" value="1"/>
</dbReference>
<comment type="function">
    <text evidence="1 9">May be involved in recombinational repair of damaged DNA.</text>
</comment>
<dbReference type="InterPro" id="IPR027417">
    <property type="entry name" value="P-loop_NTPase"/>
</dbReference>